<keyword evidence="2" id="KW-1185">Reference proteome</keyword>
<evidence type="ECO:0000313" key="1">
    <source>
        <dbReference type="EMBL" id="KAJ3478510.1"/>
    </source>
</evidence>
<dbReference type="EMBL" id="JANAKD010001536">
    <property type="protein sequence ID" value="KAJ3478510.1"/>
    <property type="molecule type" value="Genomic_DNA"/>
</dbReference>
<accession>A0ACC1QJ52</accession>
<reference evidence="1" key="1">
    <citation type="submission" date="2022-07" db="EMBL/GenBank/DDBJ databases">
        <title>Genome Sequence of Lecanicillium saksenae.</title>
        <authorList>
            <person name="Buettner E."/>
        </authorList>
    </citation>
    <scope>NUCLEOTIDE SEQUENCE</scope>
    <source>
        <strain evidence="1">VT-O1</strain>
    </source>
</reference>
<evidence type="ECO:0000313" key="2">
    <source>
        <dbReference type="Proteomes" id="UP001148737"/>
    </source>
</evidence>
<protein>
    <submittedName>
        <fullName evidence="1">Uncharacterized protein</fullName>
    </submittedName>
</protein>
<comment type="caution">
    <text evidence="1">The sequence shown here is derived from an EMBL/GenBank/DDBJ whole genome shotgun (WGS) entry which is preliminary data.</text>
</comment>
<name>A0ACC1QJ52_9HYPO</name>
<proteinExistence type="predicted"/>
<sequence length="297" mass="32273">MSSGDALDTELESFRNQWLSDIKTQRVPPQSSDAAASSSSASHRRRQSHSKRHDAARQSFSSSSGRPGPPPKTNGPPSPTAARRAVILDEGSDYLEGRVFDELAPPLTTSSDARTLAISIDATAKPQKKKLVSALDHYEEAMEKEAQGNMGDSLQLYRKAYKMDHGVERRYREKHFPAGQSKAPAPQAAGASTATATAPASVPQYSVMLFKVTRYSGLTVGSANFFEGYYVNSLRLSVAATKVLQPLVHVPAAFSPCRAEIGPPYALQRWERDEEKNLSATTLKNGERKKGVSPDLP</sequence>
<organism evidence="1 2">
    <name type="scientific">Lecanicillium saksenae</name>
    <dbReference type="NCBI Taxonomy" id="468837"/>
    <lineage>
        <taxon>Eukaryota</taxon>
        <taxon>Fungi</taxon>
        <taxon>Dikarya</taxon>
        <taxon>Ascomycota</taxon>
        <taxon>Pezizomycotina</taxon>
        <taxon>Sordariomycetes</taxon>
        <taxon>Hypocreomycetidae</taxon>
        <taxon>Hypocreales</taxon>
        <taxon>Cordycipitaceae</taxon>
        <taxon>Lecanicillium</taxon>
    </lineage>
</organism>
<gene>
    <name evidence="1" type="ORF">NLG97_g8562</name>
</gene>
<dbReference type="Proteomes" id="UP001148737">
    <property type="component" value="Unassembled WGS sequence"/>
</dbReference>